<feature type="compositionally biased region" description="Basic and acidic residues" evidence="3">
    <location>
        <begin position="209"/>
        <end position="219"/>
    </location>
</feature>
<feature type="region of interest" description="Disordered" evidence="3">
    <location>
        <begin position="208"/>
        <end position="230"/>
    </location>
</feature>
<keyword evidence="1 2" id="KW-0238">DNA-binding</keyword>
<accession>A0A0H5NI42</accession>
<dbReference type="PANTHER" id="PTHR30055">
    <property type="entry name" value="HTH-TYPE TRANSCRIPTIONAL REGULATOR RUTR"/>
    <property type="match status" value="1"/>
</dbReference>
<dbReference type="InterPro" id="IPR001647">
    <property type="entry name" value="HTH_TetR"/>
</dbReference>
<evidence type="ECO:0000256" key="1">
    <source>
        <dbReference type="ARBA" id="ARBA00023125"/>
    </source>
</evidence>
<dbReference type="Pfam" id="PF00440">
    <property type="entry name" value="TetR_N"/>
    <property type="match status" value="1"/>
</dbReference>
<evidence type="ECO:0000313" key="5">
    <source>
        <dbReference type="EMBL" id="CRY74899.1"/>
    </source>
</evidence>
<gene>
    <name evidence="5" type="primary">srpR</name>
    <name evidence="5" type="ORF">ERS450000_01046</name>
</gene>
<dbReference type="InterPro" id="IPR050109">
    <property type="entry name" value="HTH-type_TetR-like_transc_reg"/>
</dbReference>
<dbReference type="PANTHER" id="PTHR30055:SF153">
    <property type="entry name" value="HTH-TYPE TRANSCRIPTIONAL REPRESSOR RV3405C"/>
    <property type="match status" value="1"/>
</dbReference>
<dbReference type="Proteomes" id="UP000057820">
    <property type="component" value="Chromosome 1"/>
</dbReference>
<organism evidence="5 6">
    <name type="scientific">Nocardia farcinica</name>
    <dbReference type="NCBI Taxonomy" id="37329"/>
    <lineage>
        <taxon>Bacteria</taxon>
        <taxon>Bacillati</taxon>
        <taxon>Actinomycetota</taxon>
        <taxon>Actinomycetes</taxon>
        <taxon>Mycobacteriales</taxon>
        <taxon>Nocardiaceae</taxon>
        <taxon>Nocardia</taxon>
    </lineage>
</organism>
<evidence type="ECO:0000256" key="3">
    <source>
        <dbReference type="SAM" id="MobiDB-lite"/>
    </source>
</evidence>
<feature type="DNA-binding region" description="H-T-H motif" evidence="2">
    <location>
        <begin position="38"/>
        <end position="57"/>
    </location>
</feature>
<dbReference type="AlphaFoldDB" id="A0A0H5NI42"/>
<dbReference type="EMBL" id="LN868938">
    <property type="protein sequence ID" value="CRY74899.1"/>
    <property type="molecule type" value="Genomic_DNA"/>
</dbReference>
<dbReference type="PROSITE" id="PS50977">
    <property type="entry name" value="HTH_TETR_2"/>
    <property type="match status" value="1"/>
</dbReference>
<protein>
    <submittedName>
        <fullName evidence="5">Solvent efflux pump srpABC operon corepressor</fullName>
    </submittedName>
</protein>
<sequence>MKQDLYCRYMPERYDEVDERIMDAALERILQVGIRRSSLEDIARRAGINRITIHRRFAGKENLIEAVLERETRRMLAEVTAIATTAPGVDAQIEETVLYVLTQTRIHTLVTRLLRVAPEEALSFYTVQGERLVGLGIDYITGMLTHAQQAGLIYRYDPSPVAELVARLAHSLMLTPGGGGNVDFGDPDQARAFVRAFLVPLLKHGIAASREEHPHDRPHARPHAPSRPPT</sequence>
<dbReference type="PRINTS" id="PR00455">
    <property type="entry name" value="HTHTETR"/>
</dbReference>
<dbReference type="InterPro" id="IPR009057">
    <property type="entry name" value="Homeodomain-like_sf"/>
</dbReference>
<dbReference type="GO" id="GO:0003700">
    <property type="term" value="F:DNA-binding transcription factor activity"/>
    <property type="evidence" value="ECO:0007669"/>
    <property type="project" value="TreeGrafter"/>
</dbReference>
<evidence type="ECO:0000313" key="6">
    <source>
        <dbReference type="Proteomes" id="UP000057820"/>
    </source>
</evidence>
<proteinExistence type="predicted"/>
<evidence type="ECO:0000259" key="4">
    <source>
        <dbReference type="PROSITE" id="PS50977"/>
    </source>
</evidence>
<dbReference type="GO" id="GO:0000976">
    <property type="term" value="F:transcription cis-regulatory region binding"/>
    <property type="evidence" value="ECO:0007669"/>
    <property type="project" value="TreeGrafter"/>
</dbReference>
<dbReference type="KEGG" id="nfr:ERS450000_01046"/>
<dbReference type="SUPFAM" id="SSF46689">
    <property type="entry name" value="Homeodomain-like"/>
    <property type="match status" value="1"/>
</dbReference>
<name>A0A0H5NI42_NOCFR</name>
<evidence type="ECO:0000256" key="2">
    <source>
        <dbReference type="PROSITE-ProRule" id="PRU00335"/>
    </source>
</evidence>
<dbReference type="Gene3D" id="1.10.357.10">
    <property type="entry name" value="Tetracycline Repressor, domain 2"/>
    <property type="match status" value="1"/>
</dbReference>
<feature type="domain" description="HTH tetR-type" evidence="4">
    <location>
        <begin position="15"/>
        <end position="75"/>
    </location>
</feature>
<reference evidence="6" key="1">
    <citation type="submission" date="2015-03" db="EMBL/GenBank/DDBJ databases">
        <authorList>
            <consortium name="Pathogen Informatics"/>
        </authorList>
    </citation>
    <scope>NUCLEOTIDE SEQUENCE [LARGE SCALE GENOMIC DNA]</scope>
    <source>
        <strain evidence="6">NCTC11134</strain>
    </source>
</reference>